<dbReference type="InterPro" id="IPR011989">
    <property type="entry name" value="ARM-like"/>
</dbReference>
<feature type="compositionally biased region" description="Polar residues" evidence="5">
    <location>
        <begin position="2444"/>
        <end position="2455"/>
    </location>
</feature>
<dbReference type="InterPro" id="IPR009223">
    <property type="entry name" value="APC_rpt"/>
</dbReference>
<dbReference type="GO" id="GO:0016477">
    <property type="term" value="P:cell migration"/>
    <property type="evidence" value="ECO:0007669"/>
    <property type="project" value="TreeGrafter"/>
</dbReference>
<dbReference type="PANTHER" id="PTHR12607">
    <property type="entry name" value="ADENOMATOUS POLYPOSIS COLI PROTEIN FAMILY"/>
    <property type="match status" value="1"/>
</dbReference>
<dbReference type="GO" id="GO:0005881">
    <property type="term" value="C:cytoplasmic microtubule"/>
    <property type="evidence" value="ECO:0007669"/>
    <property type="project" value="TreeGrafter"/>
</dbReference>
<dbReference type="GO" id="GO:0030877">
    <property type="term" value="C:beta-catenin destruction complex"/>
    <property type="evidence" value="ECO:0007669"/>
    <property type="project" value="TreeGrafter"/>
</dbReference>
<comment type="similarity">
    <text evidence="1">Belongs to the adenomatous polyposis coli (APC) family.</text>
</comment>
<feature type="compositionally biased region" description="Basic and acidic residues" evidence="5">
    <location>
        <begin position="1130"/>
        <end position="1150"/>
    </location>
</feature>
<feature type="compositionally biased region" description="Basic and acidic residues" evidence="5">
    <location>
        <begin position="2615"/>
        <end position="2655"/>
    </location>
</feature>
<feature type="compositionally biased region" description="Basic and acidic residues" evidence="5">
    <location>
        <begin position="1399"/>
        <end position="1423"/>
    </location>
</feature>
<feature type="compositionally biased region" description="Low complexity" evidence="5">
    <location>
        <begin position="2590"/>
        <end position="2601"/>
    </location>
</feature>
<feature type="compositionally biased region" description="Basic and acidic residues" evidence="5">
    <location>
        <begin position="728"/>
        <end position="743"/>
    </location>
</feature>
<dbReference type="EMBL" id="OU892278">
    <property type="protein sequence ID" value="CAG9765143.1"/>
    <property type="molecule type" value="Genomic_DNA"/>
</dbReference>
<dbReference type="Pfam" id="PF00514">
    <property type="entry name" value="Arm"/>
    <property type="match status" value="2"/>
</dbReference>
<dbReference type="Proteomes" id="UP001152799">
    <property type="component" value="Chromosome 2"/>
</dbReference>
<feature type="compositionally biased region" description="Polar residues" evidence="5">
    <location>
        <begin position="1119"/>
        <end position="1129"/>
    </location>
</feature>
<evidence type="ECO:0008006" key="8">
    <source>
        <dbReference type="Google" id="ProtNLM"/>
    </source>
</evidence>
<feature type="region of interest" description="Disordered" evidence="5">
    <location>
        <begin position="1332"/>
        <end position="1425"/>
    </location>
</feature>
<feature type="region of interest" description="Disordered" evidence="5">
    <location>
        <begin position="1460"/>
        <end position="1522"/>
    </location>
</feature>
<evidence type="ECO:0000256" key="3">
    <source>
        <dbReference type="PROSITE-ProRule" id="PRU00103"/>
    </source>
</evidence>
<dbReference type="GO" id="GO:0008013">
    <property type="term" value="F:beta-catenin binding"/>
    <property type="evidence" value="ECO:0007669"/>
    <property type="project" value="InterPro"/>
</dbReference>
<feature type="compositionally biased region" description="Low complexity" evidence="5">
    <location>
        <begin position="2228"/>
        <end position="2243"/>
    </location>
</feature>
<evidence type="ECO:0000256" key="2">
    <source>
        <dbReference type="ARBA" id="ARBA00022687"/>
    </source>
</evidence>
<feature type="region of interest" description="Disordered" evidence="5">
    <location>
        <begin position="1611"/>
        <end position="1641"/>
    </location>
</feature>
<feature type="repeat" description="HEAT" evidence="3">
    <location>
        <begin position="229"/>
        <end position="268"/>
    </location>
</feature>
<dbReference type="GO" id="GO:0090090">
    <property type="term" value="P:negative regulation of canonical Wnt signaling pathway"/>
    <property type="evidence" value="ECO:0007669"/>
    <property type="project" value="TreeGrafter"/>
</dbReference>
<dbReference type="GO" id="GO:0001708">
    <property type="term" value="P:cell fate specification"/>
    <property type="evidence" value="ECO:0007669"/>
    <property type="project" value="TreeGrafter"/>
</dbReference>
<feature type="compositionally biased region" description="Low complexity" evidence="5">
    <location>
        <begin position="1559"/>
        <end position="1570"/>
    </location>
</feature>
<feature type="compositionally biased region" description="Low complexity" evidence="5">
    <location>
        <begin position="1350"/>
        <end position="1368"/>
    </location>
</feature>
<feature type="region of interest" description="Disordered" evidence="5">
    <location>
        <begin position="2434"/>
        <end position="2668"/>
    </location>
</feature>
<feature type="region of interest" description="Disordered" evidence="5">
    <location>
        <begin position="1555"/>
        <end position="1581"/>
    </location>
</feature>
<dbReference type="InterPro" id="IPR041257">
    <property type="entry name" value="APC_rep"/>
</dbReference>
<dbReference type="InterPro" id="IPR000225">
    <property type="entry name" value="Armadillo"/>
</dbReference>
<feature type="compositionally biased region" description="Polar residues" evidence="5">
    <location>
        <begin position="1177"/>
        <end position="1189"/>
    </location>
</feature>
<dbReference type="InterPro" id="IPR026818">
    <property type="entry name" value="Apc_fam"/>
</dbReference>
<feature type="compositionally biased region" description="Low complexity" evidence="5">
    <location>
        <begin position="952"/>
        <end position="962"/>
    </location>
</feature>
<dbReference type="InterPro" id="IPR009240">
    <property type="entry name" value="APC_15aa_rpt"/>
</dbReference>
<dbReference type="GO" id="GO:0007399">
    <property type="term" value="P:nervous system development"/>
    <property type="evidence" value="ECO:0007669"/>
    <property type="project" value="TreeGrafter"/>
</dbReference>
<feature type="region of interest" description="Disordered" evidence="5">
    <location>
        <begin position="1765"/>
        <end position="1784"/>
    </location>
</feature>
<protein>
    <recommendedName>
        <fullName evidence="8">Adenomatous polyposis coli protein</fullName>
    </recommendedName>
</protein>
<dbReference type="GO" id="GO:0007026">
    <property type="term" value="P:negative regulation of microtubule depolymerization"/>
    <property type="evidence" value="ECO:0007669"/>
    <property type="project" value="TreeGrafter"/>
</dbReference>
<dbReference type="Pfam" id="PF18797">
    <property type="entry name" value="APC_rep"/>
    <property type="match status" value="1"/>
</dbReference>
<proteinExistence type="inferred from homology"/>
<feature type="compositionally biased region" description="Polar residues" evidence="5">
    <location>
        <begin position="2513"/>
        <end position="2533"/>
    </location>
</feature>
<feature type="region of interest" description="Disordered" evidence="5">
    <location>
        <begin position="2223"/>
        <end position="2247"/>
    </location>
</feature>
<dbReference type="Pfam" id="PF05923">
    <property type="entry name" value="APC_r"/>
    <property type="match status" value="5"/>
</dbReference>
<dbReference type="InterPro" id="IPR016024">
    <property type="entry name" value="ARM-type_fold"/>
</dbReference>
<feature type="repeat" description="ARM" evidence="4">
    <location>
        <begin position="481"/>
        <end position="513"/>
    </location>
</feature>
<feature type="region of interest" description="Disordered" evidence="5">
    <location>
        <begin position="1019"/>
        <end position="1070"/>
    </location>
</feature>
<feature type="region of interest" description="Disordered" evidence="5">
    <location>
        <begin position="705"/>
        <end position="771"/>
    </location>
</feature>
<dbReference type="SMART" id="SM00185">
    <property type="entry name" value="ARM"/>
    <property type="match status" value="6"/>
</dbReference>
<feature type="compositionally biased region" description="Polar residues" evidence="5">
    <location>
        <begin position="1087"/>
        <end position="1101"/>
    </location>
</feature>
<feature type="region of interest" description="Disordered" evidence="5">
    <location>
        <begin position="1085"/>
        <end position="1165"/>
    </location>
</feature>
<dbReference type="PANTHER" id="PTHR12607:SF12">
    <property type="entry name" value="APC-LIKE, ISOFORM A-RELATED"/>
    <property type="match status" value="1"/>
</dbReference>
<name>A0A9N9MIT5_9CUCU</name>
<dbReference type="InterPro" id="IPR021133">
    <property type="entry name" value="HEAT_type_2"/>
</dbReference>
<feature type="compositionally biased region" description="Polar residues" evidence="5">
    <location>
        <begin position="88"/>
        <end position="109"/>
    </location>
</feature>
<feature type="region of interest" description="Disordered" evidence="5">
    <location>
        <begin position="921"/>
        <end position="968"/>
    </location>
</feature>
<dbReference type="FunFam" id="1.25.10.10:FF:000305">
    <property type="entry name" value="Adenomatous polyposis coli"/>
    <property type="match status" value="1"/>
</dbReference>
<dbReference type="PROSITE" id="PS50077">
    <property type="entry name" value="HEAT_REPEAT"/>
    <property type="match status" value="1"/>
</dbReference>
<dbReference type="GO" id="GO:0016342">
    <property type="term" value="C:catenin complex"/>
    <property type="evidence" value="ECO:0007669"/>
    <property type="project" value="TreeGrafter"/>
</dbReference>
<reference evidence="6" key="1">
    <citation type="submission" date="2022-01" db="EMBL/GenBank/DDBJ databases">
        <authorList>
            <person name="King R."/>
        </authorList>
    </citation>
    <scope>NUCLEOTIDE SEQUENCE</scope>
</reference>
<keyword evidence="7" id="KW-1185">Reference proteome</keyword>
<feature type="region of interest" description="Disordered" evidence="5">
    <location>
        <begin position="1177"/>
        <end position="1223"/>
    </location>
</feature>
<feature type="region of interest" description="Disordered" evidence="5">
    <location>
        <begin position="54"/>
        <end position="109"/>
    </location>
</feature>
<dbReference type="Gene3D" id="1.25.10.10">
    <property type="entry name" value="Leucine-rich Repeat Variant"/>
    <property type="match status" value="1"/>
</dbReference>
<evidence type="ECO:0000256" key="1">
    <source>
        <dbReference type="ARBA" id="ARBA00009051"/>
    </source>
</evidence>
<feature type="compositionally biased region" description="Acidic residues" evidence="5">
    <location>
        <begin position="1154"/>
        <end position="1165"/>
    </location>
</feature>
<feature type="region of interest" description="Disordered" evidence="5">
    <location>
        <begin position="1236"/>
        <end position="1275"/>
    </location>
</feature>
<feature type="compositionally biased region" description="Polar residues" evidence="5">
    <location>
        <begin position="2556"/>
        <end position="2568"/>
    </location>
</feature>
<feature type="compositionally biased region" description="Basic and acidic residues" evidence="5">
    <location>
        <begin position="749"/>
        <end position="761"/>
    </location>
</feature>
<dbReference type="PROSITE" id="PS50176">
    <property type="entry name" value="ARM_REPEAT"/>
    <property type="match status" value="2"/>
</dbReference>
<accession>A0A9N9MIT5</accession>
<dbReference type="GO" id="GO:0008017">
    <property type="term" value="F:microtubule binding"/>
    <property type="evidence" value="ECO:0007669"/>
    <property type="project" value="TreeGrafter"/>
</dbReference>
<keyword evidence="2" id="KW-0879">Wnt signaling pathway</keyword>
<dbReference type="Pfam" id="PF05972">
    <property type="entry name" value="APC_15aa"/>
    <property type="match status" value="1"/>
</dbReference>
<dbReference type="GO" id="GO:0016055">
    <property type="term" value="P:Wnt signaling pathway"/>
    <property type="evidence" value="ECO:0007669"/>
    <property type="project" value="UniProtKB-KW"/>
</dbReference>
<feature type="compositionally biased region" description="Polar residues" evidence="5">
    <location>
        <begin position="1490"/>
        <end position="1506"/>
    </location>
</feature>
<feature type="compositionally biased region" description="Basic and acidic residues" evidence="5">
    <location>
        <begin position="55"/>
        <end position="65"/>
    </location>
</feature>
<gene>
    <name evidence="6" type="ORF">CEUTPL_LOCUS5758</name>
</gene>
<dbReference type="GO" id="GO:0007389">
    <property type="term" value="P:pattern specification process"/>
    <property type="evidence" value="ECO:0007669"/>
    <property type="project" value="TreeGrafter"/>
</dbReference>
<dbReference type="OrthoDB" id="5918429at2759"/>
<dbReference type="SUPFAM" id="SSF48371">
    <property type="entry name" value="ARM repeat"/>
    <property type="match status" value="2"/>
</dbReference>
<organism evidence="6 7">
    <name type="scientific">Ceutorhynchus assimilis</name>
    <name type="common">cabbage seed weevil</name>
    <dbReference type="NCBI Taxonomy" id="467358"/>
    <lineage>
        <taxon>Eukaryota</taxon>
        <taxon>Metazoa</taxon>
        <taxon>Ecdysozoa</taxon>
        <taxon>Arthropoda</taxon>
        <taxon>Hexapoda</taxon>
        <taxon>Insecta</taxon>
        <taxon>Pterygota</taxon>
        <taxon>Neoptera</taxon>
        <taxon>Endopterygota</taxon>
        <taxon>Coleoptera</taxon>
        <taxon>Polyphaga</taxon>
        <taxon>Cucujiformia</taxon>
        <taxon>Curculionidae</taxon>
        <taxon>Ceutorhynchinae</taxon>
        <taxon>Ceutorhynchus</taxon>
    </lineage>
</organism>
<feature type="compositionally biased region" description="Polar residues" evidence="5">
    <location>
        <begin position="1029"/>
        <end position="1040"/>
    </location>
</feature>
<feature type="compositionally biased region" description="Basic and acidic residues" evidence="5">
    <location>
        <begin position="927"/>
        <end position="938"/>
    </location>
</feature>
<evidence type="ECO:0000256" key="5">
    <source>
        <dbReference type="SAM" id="MobiDB-lite"/>
    </source>
</evidence>
<feature type="repeat" description="ARM" evidence="4">
    <location>
        <begin position="228"/>
        <end position="264"/>
    </location>
</feature>
<evidence type="ECO:0000256" key="4">
    <source>
        <dbReference type="PROSITE-ProRule" id="PRU00259"/>
    </source>
</evidence>
<sequence length="2668" mass="293913">MSLPVSQYEALLAEVRGLRRKTQRVQQLANAQYYQNDKPLDYTMESLLLNRHHDRSNSPKYERGANSDQGHLSSEDEFRSGIPKPRSVRSTGQMSVSSEPVTRVTSGQQQLDSMYHGAWPNVERTSMWNSEPASLGEASAQQHRKLSNCSAGYQNEVSSVMSFASSSGGVPIDRVLCDPRSSQQPGAKIDMVNNLLAMLSSQEQVDMGETLLALSSCPESCLAMRQSGCIPLLVQLVQSDKDVDTRKKAAQALHNLVNSQPDEKIRKREIRILKLLEDTRRYIACLKYNLEFEMDDSMIAGMSPVHSQDDGDKHPVQLIAHLMKLSFDEGHRQAICQLGGIHTVATLVETEHGLHGSSMQDGHCLLMRRYACMALTNLTFGDSGNKTLLCSFKEFMKALILQLQSPSDELRQVTASVLRNLSWRADSTSKDILREVGSVTGLMKAAMLQNKENTLKSILSALWNLSAHCTENKSEICAVSGGLGFLVNMLTYKTPSKSLAIIENAGGILRNISSQIAVRDDYREILRKHNCLHVLLDQLKSPSLTIVSNACGTLWNLSAKNAQDQDTLWQMGAPAMLRSLNHSKHKMIAMGSSAALKNLLGCRPQQSLLQKLDSTALSLNLPELPTLGARKQKALMQELDHNLTETYENIDKDSPGKSTASSADVVFIRNSDTELTNQFASLNLNEPSTSHALDTRHKIAKNYAGSSLPYVPQPTKRTNPTSFLPVRKYPEDGTHEQPIDYSRKYTTTEQKENYTDKKDSDSFDIGYTETDLDQPTDYSLRYAEDDSDSESCSNKMTKEYVQDTVKTYCTEGTPYETPFAFSTATSMSDLRNVGATDDKPEIDNDLQKENNKKDCKETKNVDEKDRCSTEDISEMDNVQIKEKSEFSSGVMSPDKPINYCDEGTPVCLSRFSSFESGLNSIPANETVLKKEPKKETKNESPSVQKAEKPSSEKISSSSTPKAPNETKAVKFEQVVNYAGQTPLMFSRSSSLASLDSIEQHSIHDDRSSVVSDFSRLTSGLVSPSELPDSPTQTVPSSPRPTKQKLEFPSSSKNQPVRRHSAETKQQKVLPKATFFEDSVIKFKEESTPMQFSTATSLSSLNLEDHEDGESRTKTPDTKVVQSTSAANTSNKEEQGEQQEKADTEKEKETSGSDDLNEDSDGDDDILAACINDGMQSNISIPTVSSTPTKLPTFKYQPAKMPGTSTGIPMMRRTPPRHLPVRNTNLDDLTRTYCTEDTPAQLSRVGSNSNLSELSIPTTNQSKTIDFSDDSSNLSGDNENLLEACIQSGMPMAKEDPKANQSSNKSKTTDLSDDSSNLSGDNENLLEECIQSGMPKAKKDPPKNIPTVSVLPRRTLQPPKQQQQQRPQLENQTPSSSIAVRKSDEASKAPRSHSNYNKQRVLEKIDSNRRKGYEKNAEAGRRETSLPPYLHLRDEIANYQVEDSPFQYSLRSSLSDLTVDGSVAGSKPSGKIQKPPTKEEQGATAGPSRKPLSSDTNKSPDGANQLNKLHRKESFSSVSSMASNESDQALLKECIYSGMPTDKNEEALLNELIQAGMPQSRTSSRNETSSRPVPNTRPLSQRDEFLAQSQNAEASNRSKNVNAASVAESTAVARPLANMQRPEKSNTAAGVEKGPGLDRNDQIDTGKAAEVSATIPAHQQAPEDRKTGTLPVADTLQGRFLHSDENFSTDQTKSGSSKSVSQFLEGSFENDFTYSNSDNCANLDHAFTKSCEESGNLVDNRMLDPDAMIESLDRFTAELVSQASHLTREKNNSQKLSNNDDNTWNDDTSHNEITFPTLSESVPNVITFEDDSSNLDVVDAVEIHDEGISNDFSSLNTTTMTESTLIALEANKMVTVFKKEAEMSLSTISAKSFDLDSVKPPSQLNSLANSITSIPRSPKLASRKKSLPGSLLVKRALNNSMNHSSSMESLDNNIEALNPPSEMFNLDMDNSITSIASLPCESAEIPGKNQPHPIFTVKQQFIQSGLCSFNADLEMVNPPSIFNDITDMCNSLADVATDIIGTETSIFQDCLTQAADQTYVDNTLANDTTEYSDANSVTPIQTDISSAENTPKRTPKTLNKTMMTKQKRNMARDRYKTYVVAAEKVMQESIELEKGKTLESPISEDYMTVNDKTEPMSEATYTIETATYTVENPKLTPKERRRLDRARFETQVLDETTILLSDFAIKESGVESGASSASPSPTRSKLSIRRNFLQKRLENKERFRTRTLSESSFGSPEPASASPPCENSDIHSLVEKEANLVLKTIRDSKLFHDDLLDFETLSLVSNDEDSEHNSGNSMNYRTYQRSWSSKKTQDLPVISVEPNGHCAVEEKTQIPDSESNSDEENLNEKLLAKPKIVKPSSLEVIENVEIVEEPKGIRGRRKPLYSKSNLNNKVSPKTIKPAKNMASNLVKNITSSLKSGAALNARDKCTSITKPAVKSSGYGFNRSNNNSVTPNRSPKHTAKSSPPLERQGTFTKDDCPANAISKTTTTTRLPTPSSKIPSFARQIARAVTSKIPTNNNATPSKLPSKSSSADRTSKISRIYNRSTSADSREPSSKKIQPSSSTQSLKNESKIPNGALKKSGIPSPAQRSHSNVSVSSNGSAKKQVTSKIASLWKKVEESKSKQPPKPDKRVWIQSEKEPEPPKLIRRDTFENKDGSGACALEQGIPS</sequence>
<evidence type="ECO:0000313" key="6">
    <source>
        <dbReference type="EMBL" id="CAG9765143.1"/>
    </source>
</evidence>
<evidence type="ECO:0000313" key="7">
    <source>
        <dbReference type="Proteomes" id="UP001152799"/>
    </source>
</evidence>
<feature type="region of interest" description="Disordered" evidence="5">
    <location>
        <begin position="1290"/>
        <end position="1320"/>
    </location>
</feature>